<protein>
    <submittedName>
        <fullName evidence="1">Uncharacterized protein</fullName>
    </submittedName>
</protein>
<organism evidence="1 2">
    <name type="scientific">Mycolicibacterium pallens</name>
    <dbReference type="NCBI Taxonomy" id="370524"/>
    <lineage>
        <taxon>Bacteria</taxon>
        <taxon>Bacillati</taxon>
        <taxon>Actinomycetota</taxon>
        <taxon>Actinomycetes</taxon>
        <taxon>Mycobacteriales</taxon>
        <taxon>Mycobacteriaceae</taxon>
        <taxon>Mycolicibacterium</taxon>
    </lineage>
</organism>
<evidence type="ECO:0000313" key="2">
    <source>
        <dbReference type="Proteomes" id="UP000825367"/>
    </source>
</evidence>
<reference evidence="1 2" key="1">
    <citation type="submission" date="2021-07" db="EMBL/GenBank/DDBJ databases">
        <title>Whole genome sequencing of non-tuberculosis mycobacteria type-strains.</title>
        <authorList>
            <person name="Igarashi Y."/>
            <person name="Osugi A."/>
            <person name="Mitarai S."/>
        </authorList>
    </citation>
    <scope>NUCLEOTIDE SEQUENCE [LARGE SCALE GENOMIC DNA]</scope>
    <source>
        <strain evidence="1 2">JCM 16370</strain>
    </source>
</reference>
<sequence length="612" mass="66772">MSIDERFQLQTESQTVINNTASKAAGLTIHASYGPSVDATATYNTSSSSSTQQSNQTSSAYAREVTSKAVQRVQTQTLTSRTVTTLHVATEVNRHGFDNTDGTDDIVGVYRFVDKIYEAQIVNYGKRLMLEFIVPEPSAFLRYAMTNRPIDSVTANNPDPPGYCQADGATFTALQPSDITSDNYMFWAGKFGAQDVTSPPPTVVLAQGVKKAPDSMPTVGDALLGSDTFDIPVTDGYLAQKAFVNIYGETQVGIHQVIVQMQDQQVTYVEPDQDQLVPLDLLPTSTVSVTVNSLRFHNWEVLVTIFCTRSDEKYHDWQLKTFGSIMNAYDDLKSAYDEAVREAKLQAADPTGSAANPESKVIMQQVELKKGCISLMTGQRFDLFDAVNRNVAPFGYPEIDFVEAKAEGAYIAAFEQSFEWNNMVYLYYPYCWGKKIDWPTITQFNDPDPVFQQFLQAGAARVQVPVRPGFEAGVLTYLSTGALWNTDGTLVNADDIGVDAQTLSIIDKLRSQTGNNNADGVGVISVTKDSADVTGRGTLFTGADVNRRIIIAGAMYVIKLVAGAEAITLAAPYAGESAAEIGYATGGVLVGQPWEVRMPTNLVKLDHTLQFS</sequence>
<name>A0ABX8VHZ4_9MYCO</name>
<keyword evidence="2" id="KW-1185">Reference proteome</keyword>
<gene>
    <name evidence="1" type="ORF">K0O64_21155</name>
</gene>
<dbReference type="RefSeq" id="WP_220045734.1">
    <property type="nucleotide sequence ID" value="NZ_BAAAVX010000083.1"/>
</dbReference>
<dbReference type="EMBL" id="CP080333">
    <property type="protein sequence ID" value="QYL15586.1"/>
    <property type="molecule type" value="Genomic_DNA"/>
</dbReference>
<evidence type="ECO:0000313" key="1">
    <source>
        <dbReference type="EMBL" id="QYL15586.1"/>
    </source>
</evidence>
<accession>A0ABX8VHZ4</accession>
<dbReference type="Proteomes" id="UP000825367">
    <property type="component" value="Chromosome"/>
</dbReference>
<proteinExistence type="predicted"/>